<keyword evidence="4" id="KW-0186">Copper</keyword>
<evidence type="ECO:0000256" key="6">
    <source>
        <dbReference type="SAM" id="Phobius"/>
    </source>
</evidence>
<keyword evidence="3" id="KW-0732">Signal</keyword>
<dbReference type="Proteomes" id="UP000188929">
    <property type="component" value="Unassembled WGS sequence"/>
</dbReference>
<dbReference type="GO" id="GO:0005886">
    <property type="term" value="C:plasma membrane"/>
    <property type="evidence" value="ECO:0007669"/>
    <property type="project" value="TreeGrafter"/>
</dbReference>
<gene>
    <name evidence="8" type="ORF">BL253_30060</name>
</gene>
<dbReference type="STRING" id="1834516.BL253_30060"/>
<evidence type="ECO:0000259" key="7">
    <source>
        <dbReference type="Pfam" id="PF04234"/>
    </source>
</evidence>
<proteinExistence type="predicted"/>
<dbReference type="GO" id="GO:0005507">
    <property type="term" value="F:copper ion binding"/>
    <property type="evidence" value="ECO:0007669"/>
    <property type="project" value="InterPro"/>
</dbReference>
<keyword evidence="2" id="KW-0479">Metal-binding</keyword>
<evidence type="ECO:0000256" key="5">
    <source>
        <dbReference type="SAM" id="MobiDB-lite"/>
    </source>
</evidence>
<accession>A0A1V2I384</accession>
<keyword evidence="6" id="KW-1133">Transmembrane helix</keyword>
<dbReference type="Gene3D" id="2.60.40.1220">
    <property type="match status" value="1"/>
</dbReference>
<dbReference type="EMBL" id="MOMC01000070">
    <property type="protein sequence ID" value="ONH24557.1"/>
    <property type="molecule type" value="Genomic_DNA"/>
</dbReference>
<evidence type="ECO:0000256" key="3">
    <source>
        <dbReference type="ARBA" id="ARBA00022729"/>
    </source>
</evidence>
<protein>
    <recommendedName>
        <fullName evidence="7">CopC domain-containing protein</fullName>
    </recommendedName>
</protein>
<dbReference type="InterPro" id="IPR014756">
    <property type="entry name" value="Ig_E-set"/>
</dbReference>
<feature type="region of interest" description="Disordered" evidence="5">
    <location>
        <begin position="135"/>
        <end position="182"/>
    </location>
</feature>
<dbReference type="GO" id="GO:0046688">
    <property type="term" value="P:response to copper ion"/>
    <property type="evidence" value="ECO:0007669"/>
    <property type="project" value="InterPro"/>
</dbReference>
<keyword evidence="9" id="KW-1185">Reference proteome</keyword>
<sequence length="224" mass="21390">MGRPRRRRARGAAVLAATLVGGLATLGILAGASPASAHTQLTSSTPANGATVPTVPDHIELLFAQRLLGLGAVAVEGPGGASVAAGKAVLDGATVIQPLAANRPAGTYRLAYRVVSADGHPVSGEITFTATAATGQSAPAPSTAGASMAPALTPTATPAAAGDPTSAATALTNSGEDASGNGGWSTGLTVGVAVGAGVVAGGAVIAVLTRRRQGSRGQGSTDGT</sequence>
<keyword evidence="6" id="KW-0472">Membrane</keyword>
<evidence type="ECO:0000256" key="1">
    <source>
        <dbReference type="ARBA" id="ARBA00004196"/>
    </source>
</evidence>
<dbReference type="GO" id="GO:0030313">
    <property type="term" value="C:cell envelope"/>
    <property type="evidence" value="ECO:0007669"/>
    <property type="project" value="UniProtKB-SubCell"/>
</dbReference>
<evidence type="ECO:0000313" key="9">
    <source>
        <dbReference type="Proteomes" id="UP000188929"/>
    </source>
</evidence>
<name>A0A1V2I384_9ACTN</name>
<dbReference type="SUPFAM" id="SSF81296">
    <property type="entry name" value="E set domains"/>
    <property type="match status" value="1"/>
</dbReference>
<feature type="compositionally biased region" description="Low complexity" evidence="5">
    <location>
        <begin position="149"/>
        <end position="170"/>
    </location>
</feature>
<dbReference type="InterPro" id="IPR032694">
    <property type="entry name" value="CopC/D"/>
</dbReference>
<evidence type="ECO:0000313" key="8">
    <source>
        <dbReference type="EMBL" id="ONH24557.1"/>
    </source>
</evidence>
<feature type="domain" description="CopC" evidence="7">
    <location>
        <begin position="38"/>
        <end position="129"/>
    </location>
</feature>
<dbReference type="InterPro" id="IPR007348">
    <property type="entry name" value="CopC_dom"/>
</dbReference>
<dbReference type="PANTHER" id="PTHR34820">
    <property type="entry name" value="INNER MEMBRANE PROTEIN YEBZ"/>
    <property type="match status" value="1"/>
</dbReference>
<dbReference type="GO" id="GO:0042597">
    <property type="term" value="C:periplasmic space"/>
    <property type="evidence" value="ECO:0007669"/>
    <property type="project" value="InterPro"/>
</dbReference>
<evidence type="ECO:0000256" key="2">
    <source>
        <dbReference type="ARBA" id="ARBA00022723"/>
    </source>
</evidence>
<dbReference type="InterPro" id="IPR014755">
    <property type="entry name" value="Cu-Rt/internalin_Ig-like"/>
</dbReference>
<dbReference type="AlphaFoldDB" id="A0A1V2I384"/>
<evidence type="ECO:0000256" key="4">
    <source>
        <dbReference type="ARBA" id="ARBA00023008"/>
    </source>
</evidence>
<keyword evidence="6" id="KW-0812">Transmembrane</keyword>
<comment type="caution">
    <text evidence="8">The sequence shown here is derived from an EMBL/GenBank/DDBJ whole genome shotgun (WGS) entry which is preliminary data.</text>
</comment>
<feature type="transmembrane region" description="Helical" evidence="6">
    <location>
        <begin position="184"/>
        <end position="208"/>
    </location>
</feature>
<comment type="subcellular location">
    <subcellularLocation>
        <location evidence="1">Cell envelope</location>
    </subcellularLocation>
</comment>
<dbReference type="GO" id="GO:0006825">
    <property type="term" value="P:copper ion transport"/>
    <property type="evidence" value="ECO:0007669"/>
    <property type="project" value="InterPro"/>
</dbReference>
<organism evidence="8 9">
    <name type="scientific">Pseudofrankia asymbiotica</name>
    <dbReference type="NCBI Taxonomy" id="1834516"/>
    <lineage>
        <taxon>Bacteria</taxon>
        <taxon>Bacillati</taxon>
        <taxon>Actinomycetota</taxon>
        <taxon>Actinomycetes</taxon>
        <taxon>Frankiales</taxon>
        <taxon>Frankiaceae</taxon>
        <taxon>Pseudofrankia</taxon>
    </lineage>
</organism>
<dbReference type="Pfam" id="PF04234">
    <property type="entry name" value="CopC"/>
    <property type="match status" value="1"/>
</dbReference>
<dbReference type="PANTHER" id="PTHR34820:SF4">
    <property type="entry name" value="INNER MEMBRANE PROTEIN YEBZ"/>
    <property type="match status" value="1"/>
</dbReference>
<reference evidence="9" key="1">
    <citation type="submission" date="2016-10" db="EMBL/GenBank/DDBJ databases">
        <title>Frankia sp. NRRL B-16386 Genome sequencing.</title>
        <authorList>
            <person name="Ghodhbane-Gtari F."/>
            <person name="Swanson E."/>
            <person name="Gueddou A."/>
            <person name="Hezbri K."/>
            <person name="Ktari K."/>
            <person name="Nouioui I."/>
            <person name="Morris K."/>
            <person name="Simpson S."/>
            <person name="Abebe-Akele F."/>
            <person name="Thomas K."/>
            <person name="Gtari M."/>
            <person name="Tisa L.S."/>
        </authorList>
    </citation>
    <scope>NUCLEOTIDE SEQUENCE [LARGE SCALE GENOMIC DNA]</scope>
    <source>
        <strain evidence="9">NRRL B-16386</strain>
    </source>
</reference>